<dbReference type="PANTHER" id="PTHR43649:SF33">
    <property type="entry name" value="POLYGALACTURONAN_RHAMNOGALACTURONAN-BINDING PROTEIN YTCQ"/>
    <property type="match status" value="1"/>
</dbReference>
<dbReference type="Gene3D" id="3.40.190.10">
    <property type="entry name" value="Periplasmic binding protein-like II"/>
    <property type="match status" value="2"/>
</dbReference>
<evidence type="ECO:0000256" key="6">
    <source>
        <dbReference type="SAM" id="MobiDB-lite"/>
    </source>
</evidence>
<proteinExistence type="predicted"/>
<dbReference type="InterPro" id="IPR006059">
    <property type="entry name" value="SBP"/>
</dbReference>
<keyword evidence="2 7" id="KW-0732">Signal</keyword>
<keyword evidence="1" id="KW-1003">Cell membrane</keyword>
<protein>
    <submittedName>
        <fullName evidence="8">Carbohydrate ABC transporter substrate-binding protein</fullName>
    </submittedName>
</protein>
<feature type="region of interest" description="Disordered" evidence="6">
    <location>
        <begin position="1"/>
        <end position="22"/>
    </location>
</feature>
<evidence type="ECO:0000313" key="8">
    <source>
        <dbReference type="EMBL" id="TFD88526.1"/>
    </source>
</evidence>
<evidence type="ECO:0000256" key="7">
    <source>
        <dbReference type="SAM" id="SignalP"/>
    </source>
</evidence>
<accession>A0A4R9BPG1</accession>
<name>A0A4R9BPG1_9MICO</name>
<sequence length="442" mass="47453">MLPDPSPTAPHSRAATPRRRRTALRRRTAAVLAVTLASGLALSGCATAGSDVVTIQFMQNKPEAVEYFADLVQRFEEENPDIRVVQGNSEAALVPGLIRGTPPDVTTRGWAYASADFAAKGIYADLSDLEAADRVDPSAQELVNSWGQYNGTEVSALPFSLAGAGVIYNEAIFAQFGVEVPTTWDEFVAACEVFAANGVTPVYGTYKDSWTLAQGLFDYTTGGLVDVAAFYAPPEDGAAPVTRSYTKTFAPAVEKMKTILSYTQKGAATRSYPDGNAAFAKGEAAMYFQGPWALSEINGINPDMQIGTFALPMTNDPADTKARVNVDSALSILRTTEHPAEARRFVEFLMQPEVVEAFNTDHAAFSPLTDAPAQANPQIAGLDPLFKAGRYYQGAVTYMPPAVPAQNYIQYFAGTGNGEGLLRNLDEDTQRVADRLVPTTTN</sequence>
<dbReference type="PANTHER" id="PTHR43649">
    <property type="entry name" value="ARABINOSE-BINDING PROTEIN-RELATED"/>
    <property type="match status" value="1"/>
</dbReference>
<keyword evidence="5" id="KW-0449">Lipoprotein</keyword>
<reference evidence="8 9" key="1">
    <citation type="submission" date="2019-03" db="EMBL/GenBank/DDBJ databases">
        <title>Genomics of glacier-inhabiting Cryobacterium strains.</title>
        <authorList>
            <person name="Liu Q."/>
            <person name="Xin Y.-H."/>
        </authorList>
    </citation>
    <scope>NUCLEOTIDE SEQUENCE [LARGE SCALE GENOMIC DNA]</scope>
    <source>
        <strain evidence="8 9">Sr59</strain>
    </source>
</reference>
<dbReference type="OrthoDB" id="8478044at2"/>
<evidence type="ECO:0000256" key="3">
    <source>
        <dbReference type="ARBA" id="ARBA00023136"/>
    </source>
</evidence>
<dbReference type="Pfam" id="PF01547">
    <property type="entry name" value="SBP_bac_1"/>
    <property type="match status" value="1"/>
</dbReference>
<dbReference type="SUPFAM" id="SSF53850">
    <property type="entry name" value="Periplasmic binding protein-like II"/>
    <property type="match status" value="1"/>
</dbReference>
<feature type="signal peptide" evidence="7">
    <location>
        <begin position="1"/>
        <end position="48"/>
    </location>
</feature>
<dbReference type="Proteomes" id="UP000298468">
    <property type="component" value="Unassembled WGS sequence"/>
</dbReference>
<dbReference type="AlphaFoldDB" id="A0A4R9BPG1"/>
<feature type="chain" id="PRO_5020351527" evidence="7">
    <location>
        <begin position="49"/>
        <end position="442"/>
    </location>
</feature>
<dbReference type="InterPro" id="IPR050490">
    <property type="entry name" value="Bact_solute-bd_prot1"/>
</dbReference>
<gene>
    <name evidence="8" type="ORF">E3T61_11870</name>
</gene>
<organism evidence="8 9">
    <name type="scientific">Cryobacterium lactosi</name>
    <dbReference type="NCBI Taxonomy" id="1259202"/>
    <lineage>
        <taxon>Bacteria</taxon>
        <taxon>Bacillati</taxon>
        <taxon>Actinomycetota</taxon>
        <taxon>Actinomycetes</taxon>
        <taxon>Micrococcales</taxon>
        <taxon>Microbacteriaceae</taxon>
        <taxon>Cryobacterium</taxon>
    </lineage>
</organism>
<keyword evidence="3" id="KW-0472">Membrane</keyword>
<keyword evidence="4" id="KW-0564">Palmitate</keyword>
<evidence type="ECO:0000256" key="2">
    <source>
        <dbReference type="ARBA" id="ARBA00022729"/>
    </source>
</evidence>
<evidence type="ECO:0000256" key="5">
    <source>
        <dbReference type="ARBA" id="ARBA00023288"/>
    </source>
</evidence>
<keyword evidence="9" id="KW-1185">Reference proteome</keyword>
<evidence type="ECO:0000256" key="1">
    <source>
        <dbReference type="ARBA" id="ARBA00022475"/>
    </source>
</evidence>
<evidence type="ECO:0000313" key="9">
    <source>
        <dbReference type="Proteomes" id="UP000298468"/>
    </source>
</evidence>
<comment type="caution">
    <text evidence="8">The sequence shown here is derived from an EMBL/GenBank/DDBJ whole genome shotgun (WGS) entry which is preliminary data.</text>
</comment>
<evidence type="ECO:0000256" key="4">
    <source>
        <dbReference type="ARBA" id="ARBA00023139"/>
    </source>
</evidence>
<dbReference type="RefSeq" id="WP_134641071.1">
    <property type="nucleotide sequence ID" value="NZ_SOHM01000029.1"/>
</dbReference>
<dbReference type="EMBL" id="SOHM01000029">
    <property type="protein sequence ID" value="TFD88526.1"/>
    <property type="molecule type" value="Genomic_DNA"/>
</dbReference>